<comment type="caution">
    <text evidence="3">The sequence shown here is derived from an EMBL/GenBank/DDBJ whole genome shotgun (WGS) entry which is preliminary data.</text>
</comment>
<sequence length="280" mass="29284">MPIKMTCQCGKVLNIPDAAAGKAVKCPGCQTVLKVPAGNAAAKPKQAAAQPKQAAAPAQPARRPAAAAPVAMGNRLDDLFDEEGFSQQVAAICPACRAEMKAEAILCTKCGYNKQTGSKLAGHQTPGLDVSHGTLALEKAAAEMARAKDTQDRLLGNNGMPWWMLALVLFLIVSSTGIAVVAINVSRQVDGNGGGFNPIATFLVLGFGACIVISQCAQLAVIIKAFKKDIKTGLLTMFVPFYIFYFVIKNWRETGRLFITAVVMGMIAGGFLAGAISAGL</sequence>
<evidence type="ECO:0008006" key="5">
    <source>
        <dbReference type="Google" id="ProtNLM"/>
    </source>
</evidence>
<feature type="transmembrane region" description="Helical" evidence="2">
    <location>
        <begin position="195"/>
        <end position="221"/>
    </location>
</feature>
<evidence type="ECO:0000256" key="1">
    <source>
        <dbReference type="SAM" id="MobiDB-lite"/>
    </source>
</evidence>
<keyword evidence="2" id="KW-1133">Transmembrane helix</keyword>
<organism evidence="3 4">
    <name type="scientific">Novipirellula caenicola</name>
    <dbReference type="NCBI Taxonomy" id="1536901"/>
    <lineage>
        <taxon>Bacteria</taxon>
        <taxon>Pseudomonadati</taxon>
        <taxon>Planctomycetota</taxon>
        <taxon>Planctomycetia</taxon>
        <taxon>Pirellulales</taxon>
        <taxon>Pirellulaceae</taxon>
        <taxon>Novipirellula</taxon>
    </lineage>
</organism>
<dbReference type="Proteomes" id="UP001416858">
    <property type="component" value="Unassembled WGS sequence"/>
</dbReference>
<proteinExistence type="predicted"/>
<evidence type="ECO:0000313" key="4">
    <source>
        <dbReference type="Proteomes" id="UP001416858"/>
    </source>
</evidence>
<evidence type="ECO:0000256" key="2">
    <source>
        <dbReference type="SAM" id="Phobius"/>
    </source>
</evidence>
<keyword evidence="4" id="KW-1185">Reference proteome</keyword>
<feature type="transmembrane region" description="Helical" evidence="2">
    <location>
        <begin position="233"/>
        <end position="251"/>
    </location>
</feature>
<accession>A0ABP9VL85</accession>
<feature type="transmembrane region" description="Helical" evidence="2">
    <location>
        <begin position="257"/>
        <end position="278"/>
    </location>
</feature>
<feature type="region of interest" description="Disordered" evidence="1">
    <location>
        <begin position="43"/>
        <end position="68"/>
    </location>
</feature>
<name>A0ABP9VL85_9BACT</name>
<protein>
    <recommendedName>
        <fullName evidence="5">Double zinc ribbon</fullName>
    </recommendedName>
</protein>
<dbReference type="EMBL" id="BAABRO010000002">
    <property type="protein sequence ID" value="GAA5505965.1"/>
    <property type="molecule type" value="Genomic_DNA"/>
</dbReference>
<keyword evidence="2" id="KW-0472">Membrane</keyword>
<evidence type="ECO:0000313" key="3">
    <source>
        <dbReference type="EMBL" id="GAA5505965.1"/>
    </source>
</evidence>
<feature type="transmembrane region" description="Helical" evidence="2">
    <location>
        <begin position="162"/>
        <end position="183"/>
    </location>
</feature>
<keyword evidence="2" id="KW-0812">Transmembrane</keyword>
<reference evidence="3 4" key="1">
    <citation type="submission" date="2024-02" db="EMBL/GenBank/DDBJ databases">
        <title>Rhodopirellula caenicola NBRC 110016.</title>
        <authorList>
            <person name="Ichikawa N."/>
            <person name="Katano-Makiyama Y."/>
            <person name="Hidaka K."/>
        </authorList>
    </citation>
    <scope>NUCLEOTIDE SEQUENCE [LARGE SCALE GENOMIC DNA]</scope>
    <source>
        <strain evidence="3 4">NBRC 110016</strain>
    </source>
</reference>
<gene>
    <name evidence="3" type="ORF">Rcae01_01415</name>
</gene>